<dbReference type="Proteomes" id="UP001500037">
    <property type="component" value="Unassembled WGS sequence"/>
</dbReference>
<accession>A0ABN1WSH3</accession>
<name>A0ABN1WSH3_9ACTN</name>
<sequence length="105" mass="11575">MALMIAAASESFADAWNSPSAVMIRARRSRSASAWRAIERFIDSGSATSLISTRSIWMPQPIAGLSSISSRPWLIGSRLASRSSSSLLPMIERSEVWATWEMANW</sequence>
<gene>
    <name evidence="1" type="ORF">GCM10009665_61230</name>
</gene>
<evidence type="ECO:0008006" key="3">
    <source>
        <dbReference type="Google" id="ProtNLM"/>
    </source>
</evidence>
<keyword evidence="2" id="KW-1185">Reference proteome</keyword>
<proteinExistence type="predicted"/>
<evidence type="ECO:0000313" key="2">
    <source>
        <dbReference type="Proteomes" id="UP001500037"/>
    </source>
</evidence>
<dbReference type="EMBL" id="BAAALF010000158">
    <property type="protein sequence ID" value="GAA1263415.1"/>
    <property type="molecule type" value="Genomic_DNA"/>
</dbReference>
<organism evidence="1 2">
    <name type="scientific">Kitasatospora nipponensis</name>
    <dbReference type="NCBI Taxonomy" id="258049"/>
    <lineage>
        <taxon>Bacteria</taxon>
        <taxon>Bacillati</taxon>
        <taxon>Actinomycetota</taxon>
        <taxon>Actinomycetes</taxon>
        <taxon>Kitasatosporales</taxon>
        <taxon>Streptomycetaceae</taxon>
        <taxon>Kitasatospora</taxon>
    </lineage>
</organism>
<comment type="caution">
    <text evidence="1">The sequence shown here is derived from an EMBL/GenBank/DDBJ whole genome shotgun (WGS) entry which is preliminary data.</text>
</comment>
<protein>
    <recommendedName>
        <fullName evidence="3">Secreted protein</fullName>
    </recommendedName>
</protein>
<reference evidence="1 2" key="1">
    <citation type="journal article" date="2019" name="Int. J. Syst. Evol. Microbiol.">
        <title>The Global Catalogue of Microorganisms (GCM) 10K type strain sequencing project: providing services to taxonomists for standard genome sequencing and annotation.</title>
        <authorList>
            <consortium name="The Broad Institute Genomics Platform"/>
            <consortium name="The Broad Institute Genome Sequencing Center for Infectious Disease"/>
            <person name="Wu L."/>
            <person name="Ma J."/>
        </authorList>
    </citation>
    <scope>NUCLEOTIDE SEQUENCE [LARGE SCALE GENOMIC DNA]</scope>
    <source>
        <strain evidence="1 2">JCM 13004</strain>
    </source>
</reference>
<evidence type="ECO:0000313" key="1">
    <source>
        <dbReference type="EMBL" id="GAA1263415.1"/>
    </source>
</evidence>